<feature type="non-terminal residue" evidence="5">
    <location>
        <position position="266"/>
    </location>
</feature>
<dbReference type="PANTHER" id="PTHR30604:SF1">
    <property type="entry name" value="DNA UTILIZATION PROTEIN HOFQ"/>
    <property type="match status" value="1"/>
</dbReference>
<dbReference type="Gene3D" id="3.30.1370.130">
    <property type="match status" value="1"/>
</dbReference>
<name>A0A382B230_9ZZZZ</name>
<evidence type="ECO:0000313" key="5">
    <source>
        <dbReference type="EMBL" id="SVB07654.1"/>
    </source>
</evidence>
<dbReference type="InterPro" id="IPR011662">
    <property type="entry name" value="Secretin/TonB_short_N"/>
</dbReference>
<evidence type="ECO:0000256" key="1">
    <source>
        <dbReference type="ARBA" id="ARBA00022448"/>
    </source>
</evidence>
<gene>
    <name evidence="5" type="ORF">METZ01_LOCUS160508</name>
</gene>
<keyword evidence="3" id="KW-0998">Cell outer membrane</keyword>
<evidence type="ECO:0000256" key="3">
    <source>
        <dbReference type="ARBA" id="ARBA00023237"/>
    </source>
</evidence>
<dbReference type="SMART" id="SM00965">
    <property type="entry name" value="STN"/>
    <property type="match status" value="1"/>
</dbReference>
<dbReference type="GO" id="GO:0019867">
    <property type="term" value="C:outer membrane"/>
    <property type="evidence" value="ECO:0007669"/>
    <property type="project" value="InterPro"/>
</dbReference>
<protein>
    <recommendedName>
        <fullName evidence="4">Secretin/TonB short N-terminal domain-containing protein</fullName>
    </recommendedName>
</protein>
<organism evidence="5">
    <name type="scientific">marine metagenome</name>
    <dbReference type="NCBI Taxonomy" id="408172"/>
    <lineage>
        <taxon>unclassified sequences</taxon>
        <taxon>metagenomes</taxon>
        <taxon>ecological metagenomes</taxon>
    </lineage>
</organism>
<sequence>MFLTLSLVCFITGAPTELVDIYIVDEADVYSVILEFNDSDIAYVTTEKFVPPTLKIGFANVNWTRGDFQVKTGVNPLYQYSIRKPVSRHAIEDKNKLGLTNTLEVRLDFNKVPDYRIELKTNLPEAPRNIMVISWPKKEDIKADRGPIVPYERIEPGFFSINFKDAELVDVIRLLSEQHELNLVLGEEVTGKITLRLKKVPLEKALDLILKANGYTWFIDDNILLVKKAEGNITHSAELETRIFQLYFLDAAMVITALTEIFTSQG</sequence>
<dbReference type="AlphaFoldDB" id="A0A382B230"/>
<dbReference type="PANTHER" id="PTHR30604">
    <property type="entry name" value="PROTEIN TRANSPORT PROTEIN HOFQ"/>
    <property type="match status" value="1"/>
</dbReference>
<accession>A0A382B230</accession>
<evidence type="ECO:0000256" key="2">
    <source>
        <dbReference type="ARBA" id="ARBA00023136"/>
    </source>
</evidence>
<dbReference type="EMBL" id="UINC01027791">
    <property type="protein sequence ID" value="SVB07654.1"/>
    <property type="molecule type" value="Genomic_DNA"/>
</dbReference>
<dbReference type="Pfam" id="PF07660">
    <property type="entry name" value="STN"/>
    <property type="match status" value="1"/>
</dbReference>
<proteinExistence type="predicted"/>
<keyword evidence="2" id="KW-0472">Membrane</keyword>
<dbReference type="InterPro" id="IPR051808">
    <property type="entry name" value="Type_IV_pilus_biogenesis"/>
</dbReference>
<reference evidence="5" key="1">
    <citation type="submission" date="2018-05" db="EMBL/GenBank/DDBJ databases">
        <authorList>
            <person name="Lanie J.A."/>
            <person name="Ng W.-L."/>
            <person name="Kazmierczak K.M."/>
            <person name="Andrzejewski T.M."/>
            <person name="Davidsen T.M."/>
            <person name="Wayne K.J."/>
            <person name="Tettelin H."/>
            <person name="Glass J.I."/>
            <person name="Rusch D."/>
            <person name="Podicherti R."/>
            <person name="Tsui H.-C.T."/>
            <person name="Winkler M.E."/>
        </authorList>
    </citation>
    <scope>NUCLEOTIDE SEQUENCE</scope>
</reference>
<keyword evidence="1" id="KW-0813">Transport</keyword>
<evidence type="ECO:0000259" key="4">
    <source>
        <dbReference type="SMART" id="SM00965"/>
    </source>
</evidence>
<feature type="domain" description="Secretin/TonB short N-terminal" evidence="4">
    <location>
        <begin position="181"/>
        <end position="229"/>
    </location>
</feature>